<protein>
    <submittedName>
        <fullName evidence="1">Uncharacterized protein</fullName>
    </submittedName>
</protein>
<dbReference type="RefSeq" id="WP_114606915.1">
    <property type="nucleotide sequence ID" value="NZ_CP031149.1"/>
</dbReference>
<gene>
    <name evidence="1" type="ORF">DU484_19120</name>
</gene>
<accession>A0A345EII9</accession>
<dbReference type="KEGG" id="haq:DU484_19120"/>
<reference evidence="1 2" key="1">
    <citation type="submission" date="2018-07" db="EMBL/GenBank/DDBJ databases">
        <title>Genome sequences of Haloplanus sp. CBA1112.</title>
        <authorList>
            <person name="Kim Y.B."/>
            <person name="Roh S.W."/>
        </authorList>
    </citation>
    <scope>NUCLEOTIDE SEQUENCE [LARGE SCALE GENOMIC DNA]</scope>
    <source>
        <strain evidence="1 2">CBA1112</strain>
        <plasmid evidence="2">pcba1112-02</plasmid>
    </source>
</reference>
<dbReference type="GeneID" id="37289136"/>
<sequence length="137" mass="15391">MTAHRTPDDAPRWDDIDPDAIDYEARDCFPSGHERTLRALRSKLDSTEALLRRYLRELGVSAGGDIAMVSIPTHVQYRDPFAFDRARRARSAQTTLEGQRKRFCRVYADHCAEKARLREKAEAKGDGGINDGEAVSG</sequence>
<keyword evidence="1" id="KW-0614">Plasmid</keyword>
<dbReference type="AlphaFoldDB" id="A0A345EII9"/>
<name>A0A345EII9_9EURY</name>
<evidence type="ECO:0000313" key="1">
    <source>
        <dbReference type="EMBL" id="AXG12011.1"/>
    </source>
</evidence>
<organism evidence="1 2">
    <name type="scientific">Haloplanus rubicundus</name>
    <dbReference type="NCBI Taxonomy" id="1547898"/>
    <lineage>
        <taxon>Archaea</taxon>
        <taxon>Methanobacteriati</taxon>
        <taxon>Methanobacteriota</taxon>
        <taxon>Stenosarchaea group</taxon>
        <taxon>Halobacteria</taxon>
        <taxon>Halobacteriales</taxon>
        <taxon>Haloferacaceae</taxon>
        <taxon>Haloplanus</taxon>
    </lineage>
</organism>
<evidence type="ECO:0000313" key="2">
    <source>
        <dbReference type="Proteomes" id="UP000252985"/>
    </source>
</evidence>
<geneLocation type="plasmid" evidence="2">
    <name>pcba1112-02</name>
</geneLocation>
<proteinExistence type="predicted"/>
<dbReference type="EMBL" id="CP031149">
    <property type="protein sequence ID" value="AXG12011.1"/>
    <property type="molecule type" value="Genomic_DNA"/>
</dbReference>
<dbReference type="Proteomes" id="UP000252985">
    <property type="component" value="Plasmid pCBA1112-02"/>
</dbReference>